<comment type="caution">
    <text evidence="3">The sequence shown here is derived from an EMBL/GenBank/DDBJ whole genome shotgun (WGS) entry which is preliminary data.</text>
</comment>
<sequence length="725" mass="80673">MGLRLALLLLAPFALVGIWHYLRYATLTPAGRNDVLGRARAAAVARQQQKWSAHATSSAGRSAVVVEPPAAARVEKPRLRGALSSEAATARVLEAAGLHADSIEGLGDVTTAEEFVAKLPEGATVWLTFSNRAYLHFAQNWYMQARAVGRQHHVVVAALDAFTLESWRSLRVPVLNFTEFGDASDFRGIGSDQARFRRMGAMKVAAFHRILLLGRSVLVSDVDTVWLKDPTDFLSSPALSQVDIAVTSDCLSREADSNKRGDNPRFGGAGVWFCGHNPGNRFGATFNTGVMFLRPTSNALSFTERWRAKLLAPTEDWHLEDQRAFNMMVMENFYPTLAAPGVTDGSVVLAANKTLQLMPLPAGKFCGGHTFFVQQSGEARECMNVHVTFTEGGVHGKLWRLKEAGLWNLEPSGYFHDGRYLSFKPPRIPRPLPPKAIEPFDQCTARIRDGKPADPKYINWWSSAGSEKRCVKPIAQYQDKNGDQGVTIDEALAMSPRLQAHMKMADRYLTALRDGMSMAWILNRTFVFPKFECMCDRSEWPDIMPTCRLANSDLEFPFGCPLNFLINVHFMQGLEEGTEGRHGVPYREHSFLSNSRLSSRLRESRARVSFEEQPVVALEAKSTASDVFLPRRATDDEVRRLVGPGTRYHDTAVLMLEEAEDVLGGFENGDDGTYIRALLDSKVLYGSWCCSRTNFHHPGATAFFNRPASLPVGHLATQYREKRGW</sequence>
<accession>A0AB34JK64</accession>
<dbReference type="InterPro" id="IPR029044">
    <property type="entry name" value="Nucleotide-diphossugar_trans"/>
</dbReference>
<evidence type="ECO:0000313" key="4">
    <source>
        <dbReference type="Proteomes" id="UP001515480"/>
    </source>
</evidence>
<dbReference type="GO" id="GO:0052636">
    <property type="term" value="F:arabinosyltransferase activity"/>
    <property type="evidence" value="ECO:0007669"/>
    <property type="project" value="TreeGrafter"/>
</dbReference>
<organism evidence="3 4">
    <name type="scientific">Prymnesium parvum</name>
    <name type="common">Toxic golden alga</name>
    <dbReference type="NCBI Taxonomy" id="97485"/>
    <lineage>
        <taxon>Eukaryota</taxon>
        <taxon>Haptista</taxon>
        <taxon>Haptophyta</taxon>
        <taxon>Prymnesiophyceae</taxon>
        <taxon>Prymnesiales</taxon>
        <taxon>Prymnesiaceae</taxon>
        <taxon>Prymnesium</taxon>
    </lineage>
</organism>
<dbReference type="InterPro" id="IPR005069">
    <property type="entry name" value="Nucl-diP-sugar_transferase"/>
</dbReference>
<dbReference type="PANTHER" id="PTHR46936:SF1">
    <property type="entry name" value="ARABINOSYLTRANSFERASE XEG113"/>
    <property type="match status" value="1"/>
</dbReference>
<dbReference type="Gene3D" id="3.90.550.10">
    <property type="entry name" value="Spore Coat Polysaccharide Biosynthesis Protein SpsA, Chain A"/>
    <property type="match status" value="1"/>
</dbReference>
<dbReference type="Pfam" id="PF03407">
    <property type="entry name" value="Nucleotid_trans"/>
    <property type="match status" value="1"/>
</dbReference>
<protein>
    <recommendedName>
        <fullName evidence="2">Nucleotide-diphospho-sugar transferase domain-containing protein</fullName>
    </recommendedName>
</protein>
<dbReference type="Proteomes" id="UP001515480">
    <property type="component" value="Unassembled WGS sequence"/>
</dbReference>
<comment type="similarity">
    <text evidence="1">Belongs to the glycosyltransferase 77 family.</text>
</comment>
<reference evidence="3 4" key="1">
    <citation type="journal article" date="2024" name="Science">
        <title>Giant polyketide synthase enzymes in the biosynthesis of giant marine polyether toxins.</title>
        <authorList>
            <person name="Fallon T.R."/>
            <person name="Shende V.V."/>
            <person name="Wierzbicki I.H."/>
            <person name="Pendleton A.L."/>
            <person name="Watervoot N.F."/>
            <person name="Auber R.P."/>
            <person name="Gonzalez D.J."/>
            <person name="Wisecaver J.H."/>
            <person name="Moore B.S."/>
        </authorList>
    </citation>
    <scope>NUCLEOTIDE SEQUENCE [LARGE SCALE GENOMIC DNA]</scope>
    <source>
        <strain evidence="3 4">12B1</strain>
    </source>
</reference>
<gene>
    <name evidence="3" type="ORF">AB1Y20_017328</name>
</gene>
<dbReference type="PANTHER" id="PTHR46936">
    <property type="entry name" value="ARABINOSYLTRANSFERASE XEG113"/>
    <property type="match status" value="1"/>
</dbReference>
<evidence type="ECO:0000256" key="1">
    <source>
        <dbReference type="ARBA" id="ARBA00007033"/>
    </source>
</evidence>
<evidence type="ECO:0000313" key="3">
    <source>
        <dbReference type="EMBL" id="KAL1522336.1"/>
    </source>
</evidence>
<evidence type="ECO:0000259" key="2">
    <source>
        <dbReference type="Pfam" id="PF03407"/>
    </source>
</evidence>
<dbReference type="AlphaFoldDB" id="A0AB34JK64"/>
<dbReference type="GO" id="GO:0005794">
    <property type="term" value="C:Golgi apparatus"/>
    <property type="evidence" value="ECO:0007669"/>
    <property type="project" value="TreeGrafter"/>
</dbReference>
<feature type="domain" description="Nucleotide-diphospho-sugar transferase" evidence="2">
    <location>
        <begin position="152"/>
        <end position="401"/>
    </location>
</feature>
<name>A0AB34JK64_PRYPA</name>
<dbReference type="SUPFAM" id="SSF53448">
    <property type="entry name" value="Nucleotide-diphospho-sugar transferases"/>
    <property type="match status" value="1"/>
</dbReference>
<keyword evidence="4" id="KW-1185">Reference proteome</keyword>
<dbReference type="EMBL" id="JBGBPQ010000006">
    <property type="protein sequence ID" value="KAL1522336.1"/>
    <property type="molecule type" value="Genomic_DNA"/>
</dbReference>
<dbReference type="InterPro" id="IPR053250">
    <property type="entry name" value="Glycosyltransferase_77"/>
</dbReference>
<proteinExistence type="inferred from homology"/>